<dbReference type="PANTHER" id="PTHR45623">
    <property type="entry name" value="CHROMODOMAIN-HELICASE-DNA-BINDING PROTEIN 3-RELATED-RELATED"/>
    <property type="match status" value="1"/>
</dbReference>
<dbReference type="VEuPathDB" id="TrichDB:TRFO_23148"/>
<dbReference type="InterPro" id="IPR016197">
    <property type="entry name" value="Chromo-like_dom_sf"/>
</dbReference>
<feature type="compositionally biased region" description="Acidic residues" evidence="4">
    <location>
        <begin position="1662"/>
        <end position="1680"/>
    </location>
</feature>
<dbReference type="GO" id="GO:0034728">
    <property type="term" value="P:nucleosome organization"/>
    <property type="evidence" value="ECO:0007669"/>
    <property type="project" value="TreeGrafter"/>
</dbReference>
<evidence type="ECO:0000256" key="3">
    <source>
        <dbReference type="ARBA" id="ARBA00023242"/>
    </source>
</evidence>
<accession>A0A1J4KBU0</accession>
<dbReference type="SUPFAM" id="SSF54160">
    <property type="entry name" value="Chromo domain-like"/>
    <property type="match status" value="1"/>
</dbReference>
<protein>
    <recommendedName>
        <fullName evidence="5">Chromo domain-containing protein</fullName>
    </recommendedName>
</protein>
<feature type="compositionally biased region" description="Polar residues" evidence="4">
    <location>
        <begin position="1567"/>
        <end position="1580"/>
    </location>
</feature>
<dbReference type="GO" id="GO:0016887">
    <property type="term" value="F:ATP hydrolysis activity"/>
    <property type="evidence" value="ECO:0007669"/>
    <property type="project" value="TreeGrafter"/>
</dbReference>
<dbReference type="PANTHER" id="PTHR45623:SF14">
    <property type="entry name" value="CHROMODOMAIN-HELICASE-DNA-BINDING PROTEIN 1"/>
    <property type="match status" value="1"/>
</dbReference>
<feature type="region of interest" description="Disordered" evidence="4">
    <location>
        <begin position="1624"/>
        <end position="1687"/>
    </location>
</feature>
<dbReference type="Pfam" id="PF00385">
    <property type="entry name" value="Chromo"/>
    <property type="match status" value="1"/>
</dbReference>
<dbReference type="GO" id="GO:0005524">
    <property type="term" value="F:ATP binding"/>
    <property type="evidence" value="ECO:0007669"/>
    <property type="project" value="UniProtKB-KW"/>
</dbReference>
<feature type="compositionally biased region" description="Polar residues" evidence="4">
    <location>
        <begin position="96"/>
        <end position="117"/>
    </location>
</feature>
<feature type="compositionally biased region" description="Polar residues" evidence="4">
    <location>
        <begin position="76"/>
        <end position="88"/>
    </location>
</feature>
<evidence type="ECO:0000313" key="6">
    <source>
        <dbReference type="EMBL" id="OHT08384.1"/>
    </source>
</evidence>
<feature type="region of interest" description="Disordered" evidence="4">
    <location>
        <begin position="1540"/>
        <end position="1591"/>
    </location>
</feature>
<reference evidence="6" key="1">
    <citation type="submission" date="2016-10" db="EMBL/GenBank/DDBJ databases">
        <authorList>
            <person name="Benchimol M."/>
            <person name="Almeida L.G."/>
            <person name="Vasconcelos A.T."/>
            <person name="Perreira-Neves A."/>
            <person name="Rosa I.A."/>
            <person name="Tasca T."/>
            <person name="Bogo M.R."/>
            <person name="de Souza W."/>
        </authorList>
    </citation>
    <scope>NUCLEOTIDE SEQUENCE [LARGE SCALE GENOMIC DNA]</scope>
    <source>
        <strain evidence="6">K</strain>
    </source>
</reference>
<dbReference type="InterPro" id="IPR038718">
    <property type="entry name" value="SNF2-like_sf"/>
</dbReference>
<feature type="compositionally biased region" description="Low complexity" evidence="4">
    <location>
        <begin position="1458"/>
        <end position="1475"/>
    </location>
</feature>
<dbReference type="GO" id="GO:0003682">
    <property type="term" value="F:chromatin binding"/>
    <property type="evidence" value="ECO:0007669"/>
    <property type="project" value="TreeGrafter"/>
</dbReference>
<feature type="region of interest" description="Disordered" evidence="4">
    <location>
        <begin position="1452"/>
        <end position="1516"/>
    </location>
</feature>
<evidence type="ECO:0000313" key="7">
    <source>
        <dbReference type="Proteomes" id="UP000179807"/>
    </source>
</evidence>
<dbReference type="GO" id="GO:0005634">
    <property type="term" value="C:nucleus"/>
    <property type="evidence" value="ECO:0007669"/>
    <property type="project" value="TreeGrafter"/>
</dbReference>
<feature type="compositionally biased region" description="Pro residues" evidence="4">
    <location>
        <begin position="42"/>
        <end position="63"/>
    </location>
</feature>
<dbReference type="GO" id="GO:0000785">
    <property type="term" value="C:chromatin"/>
    <property type="evidence" value="ECO:0007669"/>
    <property type="project" value="TreeGrafter"/>
</dbReference>
<keyword evidence="1" id="KW-0547">Nucleotide-binding</keyword>
<dbReference type="RefSeq" id="XP_068361520.1">
    <property type="nucleotide sequence ID" value="XM_068502985.1"/>
</dbReference>
<feature type="compositionally biased region" description="Low complexity" evidence="4">
    <location>
        <begin position="26"/>
        <end position="41"/>
    </location>
</feature>
<evidence type="ECO:0000256" key="2">
    <source>
        <dbReference type="ARBA" id="ARBA00022840"/>
    </source>
</evidence>
<dbReference type="Gene3D" id="3.40.50.10810">
    <property type="entry name" value="Tandem AAA-ATPase domain"/>
    <property type="match status" value="1"/>
</dbReference>
<dbReference type="Gene3D" id="2.40.50.40">
    <property type="match status" value="1"/>
</dbReference>
<evidence type="ECO:0000259" key="5">
    <source>
        <dbReference type="PROSITE" id="PS50013"/>
    </source>
</evidence>
<keyword evidence="3" id="KW-0539">Nucleus</keyword>
<dbReference type="InterPro" id="IPR023780">
    <property type="entry name" value="Chromo_domain"/>
</dbReference>
<organism evidence="6 7">
    <name type="scientific">Tritrichomonas foetus</name>
    <dbReference type="NCBI Taxonomy" id="1144522"/>
    <lineage>
        <taxon>Eukaryota</taxon>
        <taxon>Metamonada</taxon>
        <taxon>Parabasalia</taxon>
        <taxon>Tritrichomonadida</taxon>
        <taxon>Tritrichomonadidae</taxon>
        <taxon>Tritrichomonas</taxon>
    </lineage>
</organism>
<feature type="compositionally biased region" description="Acidic residues" evidence="4">
    <location>
        <begin position="121"/>
        <end position="134"/>
    </location>
</feature>
<feature type="compositionally biased region" description="Polar residues" evidence="4">
    <location>
        <begin position="1476"/>
        <end position="1504"/>
    </location>
</feature>
<evidence type="ECO:0000256" key="4">
    <source>
        <dbReference type="SAM" id="MobiDB-lite"/>
    </source>
</evidence>
<feature type="compositionally biased region" description="Low complexity" evidence="4">
    <location>
        <begin position="1554"/>
        <end position="1566"/>
    </location>
</feature>
<dbReference type="GO" id="GO:0042393">
    <property type="term" value="F:histone binding"/>
    <property type="evidence" value="ECO:0007669"/>
    <property type="project" value="TreeGrafter"/>
</dbReference>
<feature type="region of interest" description="Disordered" evidence="4">
    <location>
        <begin position="25"/>
        <end position="144"/>
    </location>
</feature>
<feature type="compositionally biased region" description="Basic and acidic residues" evidence="4">
    <location>
        <begin position="1637"/>
        <end position="1648"/>
    </location>
</feature>
<feature type="compositionally biased region" description="Polar residues" evidence="4">
    <location>
        <begin position="1624"/>
        <end position="1636"/>
    </location>
</feature>
<evidence type="ECO:0000256" key="1">
    <source>
        <dbReference type="ARBA" id="ARBA00022741"/>
    </source>
</evidence>
<dbReference type="EMBL" id="MLAK01000669">
    <property type="protein sequence ID" value="OHT08384.1"/>
    <property type="molecule type" value="Genomic_DNA"/>
</dbReference>
<keyword evidence="2" id="KW-0067">ATP-binding</keyword>
<keyword evidence="7" id="KW-1185">Reference proteome</keyword>
<dbReference type="GO" id="GO:0140658">
    <property type="term" value="F:ATP-dependent chromatin remodeler activity"/>
    <property type="evidence" value="ECO:0007669"/>
    <property type="project" value="TreeGrafter"/>
</dbReference>
<dbReference type="CDD" id="cd00024">
    <property type="entry name" value="CD_CSD"/>
    <property type="match status" value="1"/>
</dbReference>
<sequence length="1687" mass="194743">MSDDKKVQLDPQILEFVNEIRKFKMQQIDQPQQTQPSYQIPNHPPKPSPPPLPPPPPPPPVQIPPQKKRCRKSKGPFQQQSQDIQRIESTPMMETRAQTSSSNQVSFVTRSQSSQIRSYAEDSESDNDEEEEENNNNNNKGEGLPISFIYGKMKINADNIYNVSNFNNNDNNSITLNSLGPNPICYLVKMTDKSAVHSLLVKEQDIKNGSHSNKVLTDFIRNCSVSSDLISNLCEDFIEPKGRAFNMDSFNIEQIIGHRSLEPDMRISQTLLNNSIHVPGLPVDTFLPSFEELIKYSNPFSFNEDETYYTVRNDGFFSIGIANNYQSNSEKSPENDLFKHNLNQKIKFFGNKFHCGFFEHSHDEFVVNNDFIKQYNNIDQDPNKNDEKIPEKVEYKIKWKNTPISESTWETYDSLVDDNNLFCPSNIDDFDKIANVYWDNLKHHKRIQERESTPLSIPEEIPSMGRNTTMTEVQKLIIRKLFENKILNRNCQIATENESGRVFATISFIQILHSMYNYNKPTMIIVEDDFSNIWKNSFKMISDLYWVQFSGSSSDRMTIKHHCLNSKPKFDVLLTDAKTLEKEEDLLTQIQWGNVFFDCFHCGLIEISFLPGSFNVVLRNLSTNNNDDSDNDDLGSNAYDLISQTDIQIRNVFEISRNKNNFVPYLFTEEIIIVPNMINSTLNSWLRTLFKSRSTRNLSLRNAGEIVEEIALALLHPSIVPAINKQLLVEYKMRKGLNEKQQLSNIQEYEFMITTCGKIMKLNQMISNREFSISVIVSSEMSVLRILMKNFLHRKIPVGIADSNIPYERLADDFAYGVILMTRDTTLTVLDKYTVSQIILYDIACSYQDDINFIQFYTRNQQIPIRRLLTANSIEPEIFLKTIKDYFDFRDLSVRLAEPFIRAAIFTSKKLSNKDENSQLINNSSNNINNKNINPNDFVTNSVHFLYPRDTMELPKMLNSIMKIVEHDDFWTSIFTNNSNSESLQGNSNGSLRTNEANIILTSLLKHGIGNWEIIAKEMDKPVEEIKVFCNLVTLSMLSNIVPNDMYKFTLASSIYWFEKNTQFVKYQFEDSQYWKKIANEEPALRTQLFTNSSFQKALSGKHGEQNLRLLEENWIVRAFLHVRKLPYIPPRFLMKTNLKNNSGNSNKENFLECMYTPEFVYKFLTCFSENSGDWEALKTITLEEIQSTTNFNNNEIDMITPDLLNSYFIEIYKSVVMDLYSFVLHKIYSGERKEIVENYKFLLPLLQVLERGPFRPNWTEFELKVVLDTIANYFVPLTAPSLSDWCEFHALTRLLTKSTEVIEYFTTFIIDNIAESPGNIKFTLGPELTVGNSLTIPPQLVSNLKTRILTLSCIRELACEPPKSFRPQASLPPNWTINDDISAIKGICQFGYEHVLDLAYVNVKAYSQNLAIDVVMDKDLSPFIDFISNRSSFLKHLKFVVVSNVVETKSPSFPDASSQNQFQNCSQNQSRQRQTMGNLDYLTSSHPIKNASQNDNQAEMNKSNNDEDGDTNLDFESMDEYDSLNIEQHDDVVFMHSIPERKKVGRRPKIPHQRQIQNNQETQNQEHGTNSSNKTKNPQPKQPIIKRKISFNFRAIPRKIIFAINGDITPKSEDESQPIESIHMNNEQQKSNSPKTNEENTPEHEGQKQGSLKFNDYDIQFVEDETPDDEESGDDDNFQDESLMNE</sequence>
<feature type="compositionally biased region" description="Basic residues" evidence="4">
    <location>
        <begin position="1544"/>
        <end position="1553"/>
    </location>
</feature>
<dbReference type="GeneID" id="94837689"/>
<proteinExistence type="predicted"/>
<dbReference type="PROSITE" id="PS50013">
    <property type="entry name" value="CHROMO_2"/>
    <property type="match status" value="1"/>
</dbReference>
<dbReference type="GO" id="GO:0003677">
    <property type="term" value="F:DNA binding"/>
    <property type="evidence" value="ECO:0007669"/>
    <property type="project" value="TreeGrafter"/>
</dbReference>
<dbReference type="Proteomes" id="UP000179807">
    <property type="component" value="Unassembled WGS sequence"/>
</dbReference>
<feature type="domain" description="Chromo" evidence="5">
    <location>
        <begin position="373"/>
        <end position="432"/>
    </location>
</feature>
<feature type="compositionally biased region" description="Acidic residues" evidence="4">
    <location>
        <begin position="1507"/>
        <end position="1516"/>
    </location>
</feature>
<comment type="caution">
    <text evidence="6">The sequence shown here is derived from an EMBL/GenBank/DDBJ whole genome shotgun (WGS) entry which is preliminary data.</text>
</comment>
<dbReference type="OrthoDB" id="10690402at2759"/>
<name>A0A1J4KBU0_9EUKA</name>
<dbReference type="InterPro" id="IPR000953">
    <property type="entry name" value="Chromo/chromo_shadow_dom"/>
</dbReference>
<gene>
    <name evidence="6" type="ORF">TRFO_23148</name>
</gene>